<reference evidence="1 2" key="1">
    <citation type="submission" date="2019-01" db="EMBL/GenBank/DDBJ databases">
        <title>Draft genome sequences of the type strains of six Macrococcus species.</title>
        <authorList>
            <person name="Mazhar S."/>
            <person name="Altermann E."/>
            <person name="Hill C."/>
            <person name="Mcauliffe O."/>
        </authorList>
    </citation>
    <scope>NUCLEOTIDE SEQUENCE [LARGE SCALE GENOMIC DNA]</scope>
    <source>
        <strain evidence="1 2">CCM4811</strain>
    </source>
</reference>
<protein>
    <recommendedName>
        <fullName evidence="3">Nuclear transport factor 2 family protein</fullName>
    </recommendedName>
</protein>
<dbReference type="Gene3D" id="3.10.450.50">
    <property type="match status" value="1"/>
</dbReference>
<gene>
    <name evidence="1" type="ORF">ERX27_02395</name>
</gene>
<accession>A0A4R6BFK5</accession>
<evidence type="ECO:0008006" key="3">
    <source>
        <dbReference type="Google" id="ProtNLM"/>
    </source>
</evidence>
<dbReference type="EMBL" id="SCWA01000003">
    <property type="protein sequence ID" value="TDL98647.1"/>
    <property type="molecule type" value="Genomic_DNA"/>
</dbReference>
<dbReference type="OrthoDB" id="2418182at2"/>
<keyword evidence="2" id="KW-1185">Reference proteome</keyword>
<evidence type="ECO:0000313" key="1">
    <source>
        <dbReference type="EMBL" id="TDL98647.1"/>
    </source>
</evidence>
<dbReference type="Proteomes" id="UP000295310">
    <property type="component" value="Unassembled WGS sequence"/>
</dbReference>
<dbReference type="AlphaFoldDB" id="A0A4R6BFK5"/>
<sequence>MPYFEFLIAVKKKDMKAVDNIVADEVFTSIVEVDGTRLNLERAAFLARIESKIAETEHWDFDIIYKANIQERVIAFMEVSRELKDLERKREKVAWLLTFQKVDDGFKLVRLYAEELELTRV</sequence>
<organism evidence="1 2">
    <name type="scientific">Macrococcus brunensis</name>
    <dbReference type="NCBI Taxonomy" id="198483"/>
    <lineage>
        <taxon>Bacteria</taxon>
        <taxon>Bacillati</taxon>
        <taxon>Bacillota</taxon>
        <taxon>Bacilli</taxon>
        <taxon>Bacillales</taxon>
        <taxon>Staphylococcaceae</taxon>
        <taxon>Macrococcus</taxon>
    </lineage>
</organism>
<proteinExistence type="predicted"/>
<name>A0A4R6BFK5_9STAP</name>
<dbReference type="RefSeq" id="WP_133431240.1">
    <property type="nucleotide sequence ID" value="NZ_SCWA01000003.1"/>
</dbReference>
<comment type="caution">
    <text evidence="1">The sequence shown here is derived from an EMBL/GenBank/DDBJ whole genome shotgun (WGS) entry which is preliminary data.</text>
</comment>
<evidence type="ECO:0000313" key="2">
    <source>
        <dbReference type="Proteomes" id="UP000295310"/>
    </source>
</evidence>